<keyword evidence="1" id="KW-0732">Signal</keyword>
<protein>
    <submittedName>
        <fullName evidence="3">DUF2807 domain-containing protein</fullName>
    </submittedName>
</protein>
<proteinExistence type="predicted"/>
<dbReference type="EMBL" id="JABXYJ010000001">
    <property type="protein sequence ID" value="NVO76534.1"/>
    <property type="molecule type" value="Genomic_DNA"/>
</dbReference>
<dbReference type="Proteomes" id="UP000588051">
    <property type="component" value="Unassembled WGS sequence"/>
</dbReference>
<dbReference type="Pfam" id="PF10988">
    <property type="entry name" value="DUF2807"/>
    <property type="match status" value="1"/>
</dbReference>
<accession>A0A850QJE1</accession>
<feature type="signal peptide" evidence="1">
    <location>
        <begin position="1"/>
        <end position="30"/>
    </location>
</feature>
<organism evidence="3 4">
    <name type="scientific">Undibacterium oligocarboniphilum</name>
    <dbReference type="NCBI Taxonomy" id="666702"/>
    <lineage>
        <taxon>Bacteria</taxon>
        <taxon>Pseudomonadati</taxon>
        <taxon>Pseudomonadota</taxon>
        <taxon>Betaproteobacteria</taxon>
        <taxon>Burkholderiales</taxon>
        <taxon>Oxalobacteraceae</taxon>
        <taxon>Undibacterium</taxon>
    </lineage>
</organism>
<keyword evidence="4" id="KW-1185">Reference proteome</keyword>
<dbReference type="AlphaFoldDB" id="A0A850QJE1"/>
<dbReference type="InterPro" id="IPR021255">
    <property type="entry name" value="DUF2807"/>
</dbReference>
<feature type="domain" description="Putative auto-transporter adhesin head GIN" evidence="2">
    <location>
        <begin position="65"/>
        <end position="263"/>
    </location>
</feature>
<evidence type="ECO:0000259" key="2">
    <source>
        <dbReference type="Pfam" id="PF10988"/>
    </source>
</evidence>
<evidence type="ECO:0000256" key="1">
    <source>
        <dbReference type="SAM" id="SignalP"/>
    </source>
</evidence>
<sequence>MKHILRTGVTLLALSVVLTAASALVIRAHAATVAASAAGPSASGNAVSSALASERREVEARIVNVVMSGPLDLLLRAGATPELFIKGDPKLVARVTTRMEGNTLYVATRGIFISLGKSEATRVELTLPAIEKLQFSGSGDGNIKGFKGSKLDLRMHGSGDVMLEGEFTQLQANMSGSGDLQLQLDRNDMLELNMLGSGDALLNGQGKALSARLSGSGNLNAAAFRLATLNVQSMGSGDARVSVSEEVNGRLLGSGDLFIQGNPVRRQLEKHGSGDIIWK</sequence>
<comment type="caution">
    <text evidence="3">The sequence shown here is derived from an EMBL/GenBank/DDBJ whole genome shotgun (WGS) entry which is preliminary data.</text>
</comment>
<feature type="chain" id="PRO_5032804790" evidence="1">
    <location>
        <begin position="31"/>
        <end position="279"/>
    </location>
</feature>
<dbReference type="Gene3D" id="2.160.20.120">
    <property type="match status" value="1"/>
</dbReference>
<name>A0A850QJE1_9BURK</name>
<dbReference type="RefSeq" id="WP_176801793.1">
    <property type="nucleotide sequence ID" value="NZ_JABXYJ010000001.1"/>
</dbReference>
<evidence type="ECO:0000313" key="4">
    <source>
        <dbReference type="Proteomes" id="UP000588051"/>
    </source>
</evidence>
<gene>
    <name evidence="3" type="ORF">HV832_01635</name>
</gene>
<evidence type="ECO:0000313" key="3">
    <source>
        <dbReference type="EMBL" id="NVO76534.1"/>
    </source>
</evidence>
<reference evidence="3 4" key="1">
    <citation type="submission" date="2020-06" db="EMBL/GenBank/DDBJ databases">
        <authorList>
            <person name="Qiu C."/>
            <person name="Liu Z."/>
        </authorList>
    </citation>
    <scope>NUCLEOTIDE SEQUENCE [LARGE SCALE GENOMIC DNA]</scope>
    <source>
        <strain evidence="3 4">EM 1</strain>
    </source>
</reference>